<dbReference type="EMBL" id="WTPW01000068">
    <property type="protein sequence ID" value="KAF0552305.1"/>
    <property type="molecule type" value="Genomic_DNA"/>
</dbReference>
<accession>A0A8H4B1A7</accession>
<dbReference type="AlphaFoldDB" id="A0A8H4B1A7"/>
<organism evidence="1 2">
    <name type="scientific">Gigaspora margarita</name>
    <dbReference type="NCBI Taxonomy" id="4874"/>
    <lineage>
        <taxon>Eukaryota</taxon>
        <taxon>Fungi</taxon>
        <taxon>Fungi incertae sedis</taxon>
        <taxon>Mucoromycota</taxon>
        <taxon>Glomeromycotina</taxon>
        <taxon>Glomeromycetes</taxon>
        <taxon>Diversisporales</taxon>
        <taxon>Gigasporaceae</taxon>
        <taxon>Gigaspora</taxon>
    </lineage>
</organism>
<protein>
    <submittedName>
        <fullName evidence="1">Uncharacterized protein</fullName>
    </submittedName>
</protein>
<comment type="caution">
    <text evidence="1">The sequence shown here is derived from an EMBL/GenBank/DDBJ whole genome shotgun (WGS) entry which is preliminary data.</text>
</comment>
<evidence type="ECO:0000313" key="1">
    <source>
        <dbReference type="EMBL" id="KAF0552305.1"/>
    </source>
</evidence>
<dbReference type="Proteomes" id="UP000439903">
    <property type="component" value="Unassembled WGS sequence"/>
</dbReference>
<evidence type="ECO:0000313" key="2">
    <source>
        <dbReference type="Proteomes" id="UP000439903"/>
    </source>
</evidence>
<gene>
    <name evidence="1" type="ORF">F8M41_022070</name>
</gene>
<keyword evidence="2" id="KW-1185">Reference proteome</keyword>
<sequence length="227" mass="26900">MPTDYFNNSSSEKSKSLKKLACALSKGKKFCKKSIDKEYIDEYSNQEVITKEELIYNTWKLEDLLNLAEKDDCVIKQRSKKPITVVSKFNIFNSQDLFDNIFTSNKTYNREKRIGLHRRFSKSLAYTHGYMIRFTEQYLNERVFFSIVALENQKNYQLGDLTDFINGRFDIKFNKEVDIIEAQKYVYDDDIKNLYEKDNIVYMKHEVDINYVLGGIVCDINYEDNSF</sequence>
<proteinExistence type="predicted"/>
<dbReference type="OrthoDB" id="2446286at2759"/>
<reference evidence="1 2" key="1">
    <citation type="journal article" date="2019" name="Environ. Microbiol.">
        <title>At the nexus of three kingdoms: the genome of the mycorrhizal fungus Gigaspora margarita provides insights into plant, endobacterial and fungal interactions.</title>
        <authorList>
            <person name="Venice F."/>
            <person name="Ghignone S."/>
            <person name="Salvioli di Fossalunga A."/>
            <person name="Amselem J."/>
            <person name="Novero M."/>
            <person name="Xianan X."/>
            <person name="Sedzielewska Toro K."/>
            <person name="Morin E."/>
            <person name="Lipzen A."/>
            <person name="Grigoriev I.V."/>
            <person name="Henrissat B."/>
            <person name="Martin F.M."/>
            <person name="Bonfante P."/>
        </authorList>
    </citation>
    <scope>NUCLEOTIDE SEQUENCE [LARGE SCALE GENOMIC DNA]</scope>
    <source>
        <strain evidence="1 2">BEG34</strain>
    </source>
</reference>
<name>A0A8H4B1A7_GIGMA</name>